<comment type="caution">
    <text evidence="1">The sequence shown here is derived from an EMBL/GenBank/DDBJ whole genome shotgun (WGS) entry which is preliminary data.</text>
</comment>
<accession>A0A2I1HLE7</accession>
<keyword evidence="3" id="KW-1185">Reference proteome</keyword>
<name>A0A2I1HLE7_9GLOM</name>
<evidence type="ECO:0000313" key="3">
    <source>
        <dbReference type="Proteomes" id="UP000234323"/>
    </source>
</evidence>
<dbReference type="EMBL" id="LLXI01003716">
    <property type="protein sequence ID" value="PKY59704.1"/>
    <property type="molecule type" value="Genomic_DNA"/>
</dbReference>
<protein>
    <submittedName>
        <fullName evidence="1">Uncharacterized protein</fullName>
    </submittedName>
</protein>
<evidence type="ECO:0000313" key="2">
    <source>
        <dbReference type="EMBL" id="PKY59992.1"/>
    </source>
</evidence>
<dbReference type="EMBL" id="LLXI01003895">
    <property type="protein sequence ID" value="PKY59992.1"/>
    <property type="molecule type" value="Genomic_DNA"/>
</dbReference>
<reference evidence="1 3" key="1">
    <citation type="submission" date="2015-10" db="EMBL/GenBank/DDBJ databases">
        <title>Genome analyses suggest a sexual origin of heterokaryosis in a supposedly ancient asexual fungus.</title>
        <authorList>
            <person name="Ropars J."/>
            <person name="Sedzielewska K."/>
            <person name="Noel J."/>
            <person name="Charron P."/>
            <person name="Farinelli L."/>
            <person name="Marton T."/>
            <person name="Kruger M."/>
            <person name="Pelin A."/>
            <person name="Brachmann A."/>
            <person name="Corradi N."/>
        </authorList>
    </citation>
    <scope>NUCLEOTIDE SEQUENCE [LARGE SCALE GENOMIC DNA]</scope>
    <source>
        <strain evidence="1 3">A4</strain>
    </source>
</reference>
<evidence type="ECO:0000313" key="1">
    <source>
        <dbReference type="EMBL" id="PKY59704.1"/>
    </source>
</evidence>
<organism evidence="1 3">
    <name type="scientific">Rhizophagus irregularis</name>
    <dbReference type="NCBI Taxonomy" id="588596"/>
    <lineage>
        <taxon>Eukaryota</taxon>
        <taxon>Fungi</taxon>
        <taxon>Fungi incertae sedis</taxon>
        <taxon>Mucoromycota</taxon>
        <taxon>Glomeromycotina</taxon>
        <taxon>Glomeromycetes</taxon>
        <taxon>Glomerales</taxon>
        <taxon>Glomeraceae</taxon>
        <taxon>Rhizophagus</taxon>
    </lineage>
</organism>
<sequence>MSPELLGFRDLDTRLSAGFRNLNGEIRNRLLLFGLWRRYFLGIEIFDATFLADFLRKRLVLAVGNYWENGIGRYLWITNST</sequence>
<dbReference type="AlphaFoldDB" id="A0A2I1HLE7"/>
<gene>
    <name evidence="1" type="ORF">RhiirA4_482681</name>
    <name evidence="2" type="ORF">RhiirA4_483196</name>
</gene>
<proteinExistence type="predicted"/>
<dbReference type="Proteomes" id="UP000234323">
    <property type="component" value="Unassembled WGS sequence"/>
</dbReference>